<dbReference type="InterPro" id="IPR050085">
    <property type="entry name" value="AGPR"/>
</dbReference>
<evidence type="ECO:0000259" key="7">
    <source>
        <dbReference type="SMART" id="SM00859"/>
    </source>
</evidence>
<dbReference type="Gene3D" id="3.40.50.720">
    <property type="entry name" value="NAD(P)-binding Rossmann-like Domain"/>
    <property type="match status" value="1"/>
</dbReference>
<evidence type="ECO:0000313" key="9">
    <source>
        <dbReference type="Proteomes" id="UP001212841"/>
    </source>
</evidence>
<dbReference type="InterPro" id="IPR058924">
    <property type="entry name" value="AGPR_dimerisation_dom"/>
</dbReference>
<dbReference type="GO" id="GO:0070401">
    <property type="term" value="F:NADP+ binding"/>
    <property type="evidence" value="ECO:0007669"/>
    <property type="project" value="InterPro"/>
</dbReference>
<dbReference type="InterPro" id="IPR036291">
    <property type="entry name" value="NAD(P)-bd_dom_sf"/>
</dbReference>
<accession>A0AAD5SHX4</accession>
<dbReference type="PROSITE" id="PS01224">
    <property type="entry name" value="ARGC"/>
    <property type="match status" value="1"/>
</dbReference>
<dbReference type="CDD" id="cd24149">
    <property type="entry name" value="AGPR_N_ARG5_6_like"/>
    <property type="match status" value="1"/>
</dbReference>
<feature type="domain" description="Semialdehyde dehydrogenase NAD-binding" evidence="7">
    <location>
        <begin position="40"/>
        <end position="161"/>
    </location>
</feature>
<keyword evidence="2" id="KW-0055">Arginine biosynthesis</keyword>
<evidence type="ECO:0000256" key="6">
    <source>
        <dbReference type="PROSITE-ProRule" id="PRU10010"/>
    </source>
</evidence>
<dbReference type="GO" id="GO:0051287">
    <property type="term" value="F:NAD binding"/>
    <property type="evidence" value="ECO:0007669"/>
    <property type="project" value="InterPro"/>
</dbReference>
<sequence>MNANISSRTLSALRSLKVQRLAPQIRTASYSSTTASPNVRIGLIGARGYTGRELIKLIDNHPKAELAYVSSRELNGKHCEHYTRSTVTYSNLSASDLPSITDVDCWVMALPNNVCKPFVDSLISSKPSSHPLILDLSADYRFTNEWQYGLPELYGNRQKLTAGSVRKVSNPGCYATGSQLGIAPLTLANLTEGIPTIFGVSGYSGAGTKPSPKNDPKNLSDNLIPYALTDHIHEREVSRQLGTQVGFIPHVGQFFQGISLTISIPLNKTMTGKEVADLYKEKYQGEGLVKVLEEGQIPEVRDIAGKHHVEIGGFKVHSGGKRVVVVATIDNLLKGAATQALQNINLALNLEEFAGIPLTTRN</sequence>
<gene>
    <name evidence="8" type="ORF">HK097_000131</name>
</gene>
<dbReference type="Pfam" id="PF01118">
    <property type="entry name" value="Semialdhyde_dh"/>
    <property type="match status" value="1"/>
</dbReference>
<dbReference type="FunFam" id="3.30.360.10:FF:000019">
    <property type="entry name" value="Bifunctional acetylglutamate kinase/N-acetyl-gamma-glutamyl-phosphate reductase"/>
    <property type="match status" value="1"/>
</dbReference>
<dbReference type="InterPro" id="IPR023013">
    <property type="entry name" value="AGPR_AS"/>
</dbReference>
<reference evidence="8" key="1">
    <citation type="submission" date="2020-05" db="EMBL/GenBank/DDBJ databases">
        <title>Phylogenomic resolution of chytrid fungi.</title>
        <authorList>
            <person name="Stajich J.E."/>
            <person name="Amses K."/>
            <person name="Simmons R."/>
            <person name="Seto K."/>
            <person name="Myers J."/>
            <person name="Bonds A."/>
            <person name="Quandt C.A."/>
            <person name="Barry K."/>
            <person name="Liu P."/>
            <person name="Grigoriev I."/>
            <person name="Longcore J.E."/>
            <person name="James T.Y."/>
        </authorList>
    </citation>
    <scope>NUCLEOTIDE SEQUENCE</scope>
    <source>
        <strain evidence="8">JEL0318</strain>
    </source>
</reference>
<dbReference type="CDD" id="cd23936">
    <property type="entry name" value="AGPR_C_ARG5_6_like"/>
    <property type="match status" value="1"/>
</dbReference>
<dbReference type="Gene3D" id="3.30.360.10">
    <property type="entry name" value="Dihydrodipicolinate Reductase, domain 2"/>
    <property type="match status" value="1"/>
</dbReference>
<dbReference type="AlphaFoldDB" id="A0AAD5SHX4"/>
<keyword evidence="4" id="KW-0521">NADP</keyword>
<proteinExistence type="inferred from homology"/>
<dbReference type="GO" id="GO:0003942">
    <property type="term" value="F:N-acetyl-gamma-glutamyl-phosphate reductase activity"/>
    <property type="evidence" value="ECO:0007669"/>
    <property type="project" value="InterPro"/>
</dbReference>
<dbReference type="SUPFAM" id="SSF55347">
    <property type="entry name" value="Glyceraldehyde-3-phosphate dehydrogenase-like, C-terminal domain"/>
    <property type="match status" value="1"/>
</dbReference>
<dbReference type="InterPro" id="IPR000706">
    <property type="entry name" value="AGPR_type-1"/>
</dbReference>
<evidence type="ECO:0000313" key="8">
    <source>
        <dbReference type="EMBL" id="KAJ3054985.1"/>
    </source>
</evidence>
<evidence type="ECO:0000256" key="3">
    <source>
        <dbReference type="ARBA" id="ARBA00022605"/>
    </source>
</evidence>
<keyword evidence="5" id="KW-0560">Oxidoreductase</keyword>
<evidence type="ECO:0000256" key="5">
    <source>
        <dbReference type="ARBA" id="ARBA00023002"/>
    </source>
</evidence>
<feature type="active site" evidence="6">
    <location>
        <position position="173"/>
    </location>
</feature>
<keyword evidence="9" id="KW-1185">Reference proteome</keyword>
<dbReference type="SUPFAM" id="SSF51735">
    <property type="entry name" value="NAD(P)-binding Rossmann-fold domains"/>
    <property type="match status" value="1"/>
</dbReference>
<evidence type="ECO:0000256" key="1">
    <source>
        <dbReference type="ARBA" id="ARBA00004862"/>
    </source>
</evidence>
<keyword evidence="3" id="KW-0028">Amino-acid biosynthesis</keyword>
<dbReference type="PANTHER" id="PTHR32338:SF10">
    <property type="entry name" value="N-ACETYL-GAMMA-GLUTAMYL-PHOSPHATE REDUCTASE, CHLOROPLASTIC-RELATED"/>
    <property type="match status" value="1"/>
</dbReference>
<dbReference type="InterPro" id="IPR000534">
    <property type="entry name" value="Semialdehyde_DH_NAD-bd"/>
</dbReference>
<dbReference type="NCBIfam" id="TIGR01850">
    <property type="entry name" value="argC"/>
    <property type="match status" value="1"/>
</dbReference>
<dbReference type="SMART" id="SM00859">
    <property type="entry name" value="Semialdhyde_dh"/>
    <property type="match status" value="1"/>
</dbReference>
<dbReference type="Pfam" id="PF22698">
    <property type="entry name" value="Semialdhyde_dhC_1"/>
    <property type="match status" value="1"/>
</dbReference>
<dbReference type="EMBL" id="JADGJD010000101">
    <property type="protein sequence ID" value="KAJ3054985.1"/>
    <property type="molecule type" value="Genomic_DNA"/>
</dbReference>
<dbReference type="HAMAP" id="MF_00150">
    <property type="entry name" value="ArgC_type1"/>
    <property type="match status" value="1"/>
</dbReference>
<evidence type="ECO:0000256" key="2">
    <source>
        <dbReference type="ARBA" id="ARBA00022571"/>
    </source>
</evidence>
<protein>
    <recommendedName>
        <fullName evidence="7">Semialdehyde dehydrogenase NAD-binding domain-containing protein</fullName>
    </recommendedName>
</protein>
<evidence type="ECO:0000256" key="4">
    <source>
        <dbReference type="ARBA" id="ARBA00022857"/>
    </source>
</evidence>
<name>A0AAD5SHX4_9FUNG</name>
<organism evidence="8 9">
    <name type="scientific">Rhizophlyctis rosea</name>
    <dbReference type="NCBI Taxonomy" id="64517"/>
    <lineage>
        <taxon>Eukaryota</taxon>
        <taxon>Fungi</taxon>
        <taxon>Fungi incertae sedis</taxon>
        <taxon>Chytridiomycota</taxon>
        <taxon>Chytridiomycota incertae sedis</taxon>
        <taxon>Chytridiomycetes</taxon>
        <taxon>Rhizophlyctidales</taxon>
        <taxon>Rhizophlyctidaceae</taxon>
        <taxon>Rhizophlyctis</taxon>
    </lineage>
</organism>
<dbReference type="GO" id="GO:0006526">
    <property type="term" value="P:L-arginine biosynthetic process"/>
    <property type="evidence" value="ECO:0007669"/>
    <property type="project" value="UniProtKB-KW"/>
</dbReference>
<comment type="caution">
    <text evidence="8">The sequence shown here is derived from an EMBL/GenBank/DDBJ whole genome shotgun (WGS) entry which is preliminary data.</text>
</comment>
<dbReference type="Proteomes" id="UP001212841">
    <property type="component" value="Unassembled WGS sequence"/>
</dbReference>
<comment type="pathway">
    <text evidence="1">Amino-acid biosynthesis; L-arginine biosynthesis; N(2)-acetyl-L-ornithine from L-glutamate: step 3/4.</text>
</comment>
<dbReference type="PANTHER" id="PTHR32338">
    <property type="entry name" value="N-ACETYL-GAMMA-GLUTAMYL-PHOSPHATE REDUCTASE, CHLOROPLASTIC-RELATED-RELATED"/>
    <property type="match status" value="1"/>
</dbReference>